<feature type="transmembrane region" description="Helical" evidence="1">
    <location>
        <begin position="167"/>
        <end position="186"/>
    </location>
</feature>
<keyword evidence="3" id="KW-1185">Reference proteome</keyword>
<dbReference type="NCBIfam" id="TIGR00843">
    <property type="entry name" value="benE"/>
    <property type="match status" value="1"/>
</dbReference>
<keyword evidence="1" id="KW-0472">Membrane</keyword>
<dbReference type="Pfam" id="PF03594">
    <property type="entry name" value="BenE"/>
    <property type="match status" value="1"/>
</dbReference>
<reference evidence="3" key="1">
    <citation type="journal article" date="2019" name="Int. J. Syst. Evol. Microbiol.">
        <title>The Global Catalogue of Microorganisms (GCM) 10K type strain sequencing project: providing services to taxonomists for standard genome sequencing and annotation.</title>
        <authorList>
            <consortium name="The Broad Institute Genomics Platform"/>
            <consortium name="The Broad Institute Genome Sequencing Center for Infectious Disease"/>
            <person name="Wu L."/>
            <person name="Ma J."/>
        </authorList>
    </citation>
    <scope>NUCLEOTIDE SEQUENCE [LARGE SCALE GENOMIC DNA]</scope>
    <source>
        <strain evidence="3">NBRC 101365</strain>
    </source>
</reference>
<proteinExistence type="predicted"/>
<feature type="transmembrane region" description="Helical" evidence="1">
    <location>
        <begin position="371"/>
        <end position="387"/>
    </location>
</feature>
<name>A0ABQ6CUG0_9HYPH</name>
<accession>A0ABQ6CUG0</accession>
<feature type="transmembrane region" description="Helical" evidence="1">
    <location>
        <begin position="12"/>
        <end position="35"/>
    </location>
</feature>
<organism evidence="2 3">
    <name type="scientific">Labrys miyagiensis</name>
    <dbReference type="NCBI Taxonomy" id="346912"/>
    <lineage>
        <taxon>Bacteria</taxon>
        <taxon>Pseudomonadati</taxon>
        <taxon>Pseudomonadota</taxon>
        <taxon>Alphaproteobacteria</taxon>
        <taxon>Hyphomicrobiales</taxon>
        <taxon>Xanthobacteraceae</taxon>
        <taxon>Labrys</taxon>
    </lineage>
</organism>
<comment type="caution">
    <text evidence="2">The sequence shown here is derived from an EMBL/GenBank/DDBJ whole genome shotgun (WGS) entry which is preliminary data.</text>
</comment>
<evidence type="ECO:0000256" key="1">
    <source>
        <dbReference type="SAM" id="Phobius"/>
    </source>
</evidence>
<feature type="transmembrane region" description="Helical" evidence="1">
    <location>
        <begin position="91"/>
        <end position="114"/>
    </location>
</feature>
<feature type="transmembrane region" description="Helical" evidence="1">
    <location>
        <begin position="126"/>
        <end position="147"/>
    </location>
</feature>
<feature type="transmembrane region" description="Helical" evidence="1">
    <location>
        <begin position="47"/>
        <end position="71"/>
    </location>
</feature>
<feature type="transmembrane region" description="Helical" evidence="1">
    <location>
        <begin position="247"/>
        <end position="277"/>
    </location>
</feature>
<feature type="transmembrane region" description="Helical" evidence="1">
    <location>
        <begin position="320"/>
        <end position="342"/>
    </location>
</feature>
<feature type="transmembrane region" description="Helical" evidence="1">
    <location>
        <begin position="207"/>
        <end position="227"/>
    </location>
</feature>
<keyword evidence="1" id="KW-1133">Transmembrane helix</keyword>
<sequence>MRSFFSDISGQSIGIGIVTAVVGYTSSVAVVINGLHAVGASSGQITSGLAILCAAMGLCGIGLSLATRMPVSTAWSTPGMALLSTLPTPTGGYSAAVGAFVVTGVLIMIAGLWSPLGRLITRIPRPIAGAMLAGILFKLCLAPVTALGEVPKFAVPVILTWLVVGRFYRLWAAPAALVVALAAMAFDGQGNAQQLALPTLVFVRPSFDWQTLVSIALPLFIVTMASQNIPGLAVLNTYGYHAQTRPAFLSTGGLSAVTALLGSPTINLAAITAALCAGPDAHPQPERRYTAAVVAGLFYVLIFPLLAAIATSLVTASSPILIEAAAGLALVGAFGTSMLGALQDEKQRLPALATFLVTASGFSLYGIGAAFWGLCAGLVVHFLYTAANMSTTKVKKSAT</sequence>
<dbReference type="InterPro" id="IPR004711">
    <property type="entry name" value="Benzoate_Transporter"/>
</dbReference>
<dbReference type="Proteomes" id="UP001156882">
    <property type="component" value="Unassembled WGS sequence"/>
</dbReference>
<evidence type="ECO:0000313" key="2">
    <source>
        <dbReference type="EMBL" id="GLS23765.1"/>
    </source>
</evidence>
<gene>
    <name evidence="2" type="ORF">GCM10007874_67860</name>
</gene>
<dbReference type="RefSeq" id="WP_284316695.1">
    <property type="nucleotide sequence ID" value="NZ_BSPC01000080.1"/>
</dbReference>
<dbReference type="PANTHER" id="PTHR30199">
    <property type="entry name" value="MFS FAMILY TRANSPORTER, PREDICTED SUBSTRATE BENZOATE"/>
    <property type="match status" value="1"/>
</dbReference>
<dbReference type="EMBL" id="BSPC01000080">
    <property type="protein sequence ID" value="GLS23765.1"/>
    <property type="molecule type" value="Genomic_DNA"/>
</dbReference>
<protein>
    <submittedName>
        <fullName evidence="2">Benzoate transporter</fullName>
    </submittedName>
</protein>
<evidence type="ECO:0000313" key="3">
    <source>
        <dbReference type="Proteomes" id="UP001156882"/>
    </source>
</evidence>
<feature type="transmembrane region" description="Helical" evidence="1">
    <location>
        <begin position="289"/>
        <end position="314"/>
    </location>
</feature>
<keyword evidence="1" id="KW-0812">Transmembrane</keyword>
<dbReference type="PANTHER" id="PTHR30199:SF0">
    <property type="entry name" value="INNER MEMBRANE PROTEIN YDCO"/>
    <property type="match status" value="1"/>
</dbReference>